<dbReference type="InterPro" id="IPR025337">
    <property type="entry name" value="Questin_oxidase-like"/>
</dbReference>
<dbReference type="EMBL" id="JAQGDS010000004">
    <property type="protein sequence ID" value="KAJ6261527.1"/>
    <property type="molecule type" value="Genomic_DNA"/>
</dbReference>
<protein>
    <submittedName>
        <fullName evidence="2">Oxidoreductase ptaJ</fullName>
    </submittedName>
</protein>
<accession>A0AAD6J066</accession>
<dbReference type="Pfam" id="PF14027">
    <property type="entry name" value="Questin_oxidase"/>
    <property type="match status" value="1"/>
</dbReference>
<reference evidence="2" key="1">
    <citation type="submission" date="2023-01" db="EMBL/GenBank/DDBJ databases">
        <title>The chitinases involved in constricting ring structure development in the nematode-trapping fungus Drechslerella dactyloides.</title>
        <authorList>
            <person name="Wang R."/>
            <person name="Zhang L."/>
            <person name="Tang P."/>
            <person name="Li S."/>
            <person name="Liang L."/>
        </authorList>
    </citation>
    <scope>NUCLEOTIDE SEQUENCE</scope>
    <source>
        <strain evidence="2">YMF1.00031</strain>
    </source>
</reference>
<dbReference type="GO" id="GO:0016491">
    <property type="term" value="F:oxidoreductase activity"/>
    <property type="evidence" value="ECO:0007669"/>
    <property type="project" value="UniProtKB-KW"/>
</dbReference>
<dbReference type="AlphaFoldDB" id="A0AAD6J066"/>
<keyword evidence="1" id="KW-0560">Oxidoreductase</keyword>
<keyword evidence="3" id="KW-1185">Reference proteome</keyword>
<evidence type="ECO:0000313" key="2">
    <source>
        <dbReference type="EMBL" id="KAJ6261527.1"/>
    </source>
</evidence>
<comment type="caution">
    <text evidence="2">The sequence shown here is derived from an EMBL/GenBank/DDBJ whole genome shotgun (WGS) entry which is preliminary data.</text>
</comment>
<name>A0AAD6J066_DREDA</name>
<evidence type="ECO:0000313" key="3">
    <source>
        <dbReference type="Proteomes" id="UP001221413"/>
    </source>
</evidence>
<sequence length="457" mass="50258">MTTSGGIPEGIAPTSSKIYLQSPPASGAALSEITPESSAKVSSLLQQNHDNLHVFFDFEDRLHNHIAHHLLAIYALGASPANLQFAYDTNVKHQQPIGEEKPPVLQNISQSTDWTDYLGKADLYHTFLQFFQNSIDEVGWQETVSRYVFSEQAVKDGMPERLVSGFLHPWIHLGYGIEFEQPAIIAEALAQTAVHDDWPGKYLKACAVATANRDSSNKATMLSLFQEAHGSSKLRGSTKWTDPQKNKAVYANAFDEMVALATKWYIPPTADDTTIKQAAAELVSAAVYACAATPRADKKLKFDFFLMHTVTSNVFLDVWIRQAWVSNAQKALLLNYFGWMVINMYVSRGCADMDIGQVNSYVPKGGEAACAKWEAITARVVGIKDDGHVPKMVRALMNAAEVTAPYATLPGFGLGKEQFLKIAAMTADAAEDCGEDEPLWVRSTGHEEAWAKVPARL</sequence>
<dbReference type="PANTHER" id="PTHR35870">
    <property type="entry name" value="PROTEIN, PUTATIVE (AFU_ORTHOLOGUE AFUA_5G03330)-RELATED"/>
    <property type="match status" value="1"/>
</dbReference>
<organism evidence="2 3">
    <name type="scientific">Drechslerella dactyloides</name>
    <name type="common">Nematode-trapping fungus</name>
    <name type="synonym">Arthrobotrys dactyloides</name>
    <dbReference type="NCBI Taxonomy" id="74499"/>
    <lineage>
        <taxon>Eukaryota</taxon>
        <taxon>Fungi</taxon>
        <taxon>Dikarya</taxon>
        <taxon>Ascomycota</taxon>
        <taxon>Pezizomycotina</taxon>
        <taxon>Orbiliomycetes</taxon>
        <taxon>Orbiliales</taxon>
        <taxon>Orbiliaceae</taxon>
        <taxon>Drechslerella</taxon>
    </lineage>
</organism>
<dbReference type="PANTHER" id="PTHR35870:SF1">
    <property type="entry name" value="PROTEIN, PUTATIVE (AFU_ORTHOLOGUE AFUA_5G03330)-RELATED"/>
    <property type="match status" value="1"/>
</dbReference>
<evidence type="ECO:0000256" key="1">
    <source>
        <dbReference type="ARBA" id="ARBA00023002"/>
    </source>
</evidence>
<proteinExistence type="predicted"/>
<gene>
    <name evidence="2" type="ORF">Dda_4197</name>
</gene>
<dbReference type="Proteomes" id="UP001221413">
    <property type="component" value="Unassembled WGS sequence"/>
</dbReference>